<accession>A0A518B9F2</accession>
<dbReference type="RefSeq" id="WP_145261220.1">
    <property type="nucleotide sequence ID" value="NZ_CP036279.1"/>
</dbReference>
<dbReference type="AlphaFoldDB" id="A0A518B9F2"/>
<keyword evidence="1" id="KW-0812">Transmembrane</keyword>
<sequence length="183" mass="19406">MNTSGSNQQLLGDPKQLVRTLQIIVAALCMGVLTFAGVATAISLGVIEKDVPQAAAPEGESPADIITIAALAMAAMSLVAHPIVGSIITKTPRSDLQQRLRDGDEESVDRQLAGLFQTSTIIRCAILEGPAFFLLIALILGGPIWLLAVVAVLLIAIAIHLPTEASFEGWRQRQKEDLKISGF</sequence>
<protein>
    <submittedName>
        <fullName evidence="2">Uncharacterized protein</fullName>
    </submittedName>
</protein>
<keyword evidence="3" id="KW-1185">Reference proteome</keyword>
<dbReference type="KEGG" id="knv:Pan216_45010"/>
<gene>
    <name evidence="2" type="ORF">Pan216_45010</name>
</gene>
<feature type="transmembrane region" description="Helical" evidence="1">
    <location>
        <begin position="65"/>
        <end position="89"/>
    </location>
</feature>
<name>A0A518B9F2_9BACT</name>
<dbReference type="Proteomes" id="UP000317093">
    <property type="component" value="Chromosome"/>
</dbReference>
<organism evidence="2 3">
    <name type="scientific">Kolteria novifilia</name>
    <dbReference type="NCBI Taxonomy" id="2527975"/>
    <lineage>
        <taxon>Bacteria</taxon>
        <taxon>Pseudomonadati</taxon>
        <taxon>Planctomycetota</taxon>
        <taxon>Planctomycetia</taxon>
        <taxon>Kolteriales</taxon>
        <taxon>Kolteriaceae</taxon>
        <taxon>Kolteria</taxon>
    </lineage>
</organism>
<evidence type="ECO:0000313" key="3">
    <source>
        <dbReference type="Proteomes" id="UP000317093"/>
    </source>
</evidence>
<dbReference type="EMBL" id="CP036279">
    <property type="protein sequence ID" value="QDU63620.1"/>
    <property type="molecule type" value="Genomic_DNA"/>
</dbReference>
<keyword evidence="1" id="KW-1133">Transmembrane helix</keyword>
<proteinExistence type="predicted"/>
<keyword evidence="1" id="KW-0472">Membrane</keyword>
<feature type="transmembrane region" description="Helical" evidence="1">
    <location>
        <begin position="21"/>
        <end position="45"/>
    </location>
</feature>
<reference evidence="2 3" key="1">
    <citation type="submission" date="2019-02" db="EMBL/GenBank/DDBJ databases">
        <title>Deep-cultivation of Planctomycetes and their phenomic and genomic characterization uncovers novel biology.</title>
        <authorList>
            <person name="Wiegand S."/>
            <person name="Jogler M."/>
            <person name="Boedeker C."/>
            <person name="Pinto D."/>
            <person name="Vollmers J."/>
            <person name="Rivas-Marin E."/>
            <person name="Kohn T."/>
            <person name="Peeters S.H."/>
            <person name="Heuer A."/>
            <person name="Rast P."/>
            <person name="Oberbeckmann S."/>
            <person name="Bunk B."/>
            <person name="Jeske O."/>
            <person name="Meyerdierks A."/>
            <person name="Storesund J.E."/>
            <person name="Kallscheuer N."/>
            <person name="Luecker S."/>
            <person name="Lage O.M."/>
            <person name="Pohl T."/>
            <person name="Merkel B.J."/>
            <person name="Hornburger P."/>
            <person name="Mueller R.-W."/>
            <person name="Bruemmer F."/>
            <person name="Labrenz M."/>
            <person name="Spormann A.M."/>
            <person name="Op den Camp H."/>
            <person name="Overmann J."/>
            <person name="Amann R."/>
            <person name="Jetten M.S.M."/>
            <person name="Mascher T."/>
            <person name="Medema M.H."/>
            <person name="Devos D.P."/>
            <person name="Kaster A.-K."/>
            <person name="Ovreas L."/>
            <person name="Rohde M."/>
            <person name="Galperin M.Y."/>
            <person name="Jogler C."/>
        </authorList>
    </citation>
    <scope>NUCLEOTIDE SEQUENCE [LARGE SCALE GENOMIC DNA]</scope>
    <source>
        <strain evidence="2 3">Pan216</strain>
    </source>
</reference>
<evidence type="ECO:0000256" key="1">
    <source>
        <dbReference type="SAM" id="Phobius"/>
    </source>
</evidence>
<evidence type="ECO:0000313" key="2">
    <source>
        <dbReference type="EMBL" id="QDU63620.1"/>
    </source>
</evidence>
<feature type="transmembrane region" description="Helical" evidence="1">
    <location>
        <begin position="132"/>
        <end position="161"/>
    </location>
</feature>